<name>A0A8B6FJS3_MYTGA</name>
<proteinExistence type="predicted"/>
<keyword evidence="2" id="KW-1185">Reference proteome</keyword>
<organism evidence="1 2">
    <name type="scientific">Mytilus galloprovincialis</name>
    <name type="common">Mediterranean mussel</name>
    <dbReference type="NCBI Taxonomy" id="29158"/>
    <lineage>
        <taxon>Eukaryota</taxon>
        <taxon>Metazoa</taxon>
        <taxon>Spiralia</taxon>
        <taxon>Lophotrochozoa</taxon>
        <taxon>Mollusca</taxon>
        <taxon>Bivalvia</taxon>
        <taxon>Autobranchia</taxon>
        <taxon>Pteriomorphia</taxon>
        <taxon>Mytilida</taxon>
        <taxon>Mytiloidea</taxon>
        <taxon>Mytilidae</taxon>
        <taxon>Mytilinae</taxon>
        <taxon>Mytilus</taxon>
    </lineage>
</organism>
<evidence type="ECO:0000313" key="2">
    <source>
        <dbReference type="Proteomes" id="UP000596742"/>
    </source>
</evidence>
<feature type="non-terminal residue" evidence="1">
    <location>
        <position position="66"/>
    </location>
</feature>
<reference evidence="1" key="1">
    <citation type="submission" date="2018-11" db="EMBL/GenBank/DDBJ databases">
        <authorList>
            <person name="Alioto T."/>
            <person name="Alioto T."/>
        </authorList>
    </citation>
    <scope>NUCLEOTIDE SEQUENCE</scope>
</reference>
<gene>
    <name evidence="1" type="ORF">MGAL_10B058968</name>
</gene>
<comment type="caution">
    <text evidence="1">The sequence shown here is derived from an EMBL/GenBank/DDBJ whole genome shotgun (WGS) entry which is preliminary data.</text>
</comment>
<accession>A0A8B6FJS3</accession>
<dbReference type="AlphaFoldDB" id="A0A8B6FJS3"/>
<sequence length="66" mass="7557">MEFKNIIDKNGEDLGCVSGIQHQIKTDEARTIRQPSDALHQNAKVKKKRTSISYSKVKQLYLLNLN</sequence>
<evidence type="ECO:0000313" key="1">
    <source>
        <dbReference type="EMBL" id="VDI50328.1"/>
    </source>
</evidence>
<protein>
    <submittedName>
        <fullName evidence="1">Uncharacterized protein</fullName>
    </submittedName>
</protein>
<dbReference type="OrthoDB" id="6156608at2759"/>
<dbReference type="Proteomes" id="UP000596742">
    <property type="component" value="Unassembled WGS sequence"/>
</dbReference>
<dbReference type="EMBL" id="UYJE01006937">
    <property type="protein sequence ID" value="VDI50328.1"/>
    <property type="molecule type" value="Genomic_DNA"/>
</dbReference>